<accession>A0ABY9X1V8</accession>
<dbReference type="RefSeq" id="WP_395807207.1">
    <property type="nucleotide sequence ID" value="NZ_CP043494.1"/>
</dbReference>
<dbReference type="Proteomes" id="UP001611383">
    <property type="component" value="Chromosome"/>
</dbReference>
<keyword evidence="2" id="KW-1185">Reference proteome</keyword>
<proteinExistence type="predicted"/>
<gene>
    <name evidence="1" type="ORF">F0U60_38610</name>
</gene>
<name>A0ABY9X1V8_9BACT</name>
<evidence type="ECO:0000313" key="2">
    <source>
        <dbReference type="Proteomes" id="UP001611383"/>
    </source>
</evidence>
<organism evidence="1 2">
    <name type="scientific">Archangium minus</name>
    <dbReference type="NCBI Taxonomy" id="83450"/>
    <lineage>
        <taxon>Bacteria</taxon>
        <taxon>Pseudomonadati</taxon>
        <taxon>Myxococcota</taxon>
        <taxon>Myxococcia</taxon>
        <taxon>Myxococcales</taxon>
        <taxon>Cystobacterineae</taxon>
        <taxon>Archangiaceae</taxon>
        <taxon>Archangium</taxon>
    </lineage>
</organism>
<evidence type="ECO:0008006" key="3">
    <source>
        <dbReference type="Google" id="ProtNLM"/>
    </source>
</evidence>
<reference evidence="1 2" key="1">
    <citation type="submission" date="2019-08" db="EMBL/GenBank/DDBJ databases">
        <title>Archangium and Cystobacter genomes.</title>
        <authorList>
            <person name="Chen I.-C.K."/>
            <person name="Wielgoss S."/>
        </authorList>
    </citation>
    <scope>NUCLEOTIDE SEQUENCE [LARGE SCALE GENOMIC DNA]</scope>
    <source>
        <strain evidence="1 2">Cbm 6</strain>
    </source>
</reference>
<evidence type="ECO:0000313" key="1">
    <source>
        <dbReference type="EMBL" id="WNG49378.1"/>
    </source>
</evidence>
<dbReference type="EMBL" id="CP043494">
    <property type="protein sequence ID" value="WNG49378.1"/>
    <property type="molecule type" value="Genomic_DNA"/>
</dbReference>
<protein>
    <recommendedName>
        <fullName evidence="3">Ig-like domain-containing protein</fullName>
    </recommendedName>
</protein>
<sequence length="148" mass="16207">MFSRAELVEQLEYSGTDVTELKTLVPPAQQEASSVRPPVSVPVFQAVYSNQKLMVTCQAAPWNPSDYSISALLTWAANPETRNVYCSGYTMASNTAYPAGTSLQVNTYTQLFDPLQDGGSVTINYFGFITDKQGRSYYFEGSKTVSVG</sequence>